<dbReference type="SUPFAM" id="SSF46689">
    <property type="entry name" value="Homeodomain-like"/>
    <property type="match status" value="1"/>
</dbReference>
<dbReference type="InterPro" id="IPR009057">
    <property type="entry name" value="Homeodomain-like_sf"/>
</dbReference>
<dbReference type="RefSeq" id="WP_136832644.1">
    <property type="nucleotide sequence ID" value="NZ_SWBM01000004.1"/>
</dbReference>
<dbReference type="OrthoDB" id="5868871at2"/>
<dbReference type="GO" id="GO:0006313">
    <property type="term" value="P:DNA transposition"/>
    <property type="evidence" value="ECO:0007669"/>
    <property type="project" value="InterPro"/>
</dbReference>
<dbReference type="AlphaFoldDB" id="A0A4U1D0F0"/>
<dbReference type="Gene3D" id="1.10.10.60">
    <property type="entry name" value="Homeodomain-like"/>
    <property type="match status" value="1"/>
</dbReference>
<keyword evidence="2" id="KW-1185">Reference proteome</keyword>
<protein>
    <submittedName>
        <fullName evidence="1">Helix-turn-helix domain-containing protein</fullName>
    </submittedName>
</protein>
<dbReference type="Pfam" id="PF01527">
    <property type="entry name" value="HTH_Tnp_1"/>
    <property type="match status" value="1"/>
</dbReference>
<comment type="caution">
    <text evidence="1">The sequence shown here is derived from an EMBL/GenBank/DDBJ whole genome shotgun (WGS) entry which is preliminary data.</text>
</comment>
<reference evidence="1 2" key="1">
    <citation type="journal article" date="2011" name="J. Microbiol.">
        <title>Bacillus kyonggiensis sp. nov., isolated from soil of a lettuce field.</title>
        <authorList>
            <person name="Dong K."/>
            <person name="Lee S."/>
        </authorList>
    </citation>
    <scope>NUCLEOTIDE SEQUENCE [LARGE SCALE GENOMIC DNA]</scope>
    <source>
        <strain evidence="1 2">NB22</strain>
    </source>
</reference>
<dbReference type="Proteomes" id="UP000307756">
    <property type="component" value="Unassembled WGS sequence"/>
</dbReference>
<gene>
    <name evidence="1" type="ORF">FA727_16330</name>
</gene>
<dbReference type="InterPro" id="IPR002514">
    <property type="entry name" value="Transposase_8"/>
</dbReference>
<proteinExistence type="predicted"/>
<dbReference type="GO" id="GO:0004803">
    <property type="term" value="F:transposase activity"/>
    <property type="evidence" value="ECO:0007669"/>
    <property type="project" value="InterPro"/>
</dbReference>
<sequence length="156" mass="18009">MAKGKYLDWISDEGILKIEGWARDGLTDEQIAKNMGVRRETLYAWIKKFPNISNALKRGKEVVDREVENALLKRALGYTYDEVTVEKSSDGIKRKVVKKEVVPDVTAQIFWLKNRKPDVWRDKKETELSGGLEVSNPYEGLTTEELRKLARSEKHE</sequence>
<dbReference type="GO" id="GO:0003677">
    <property type="term" value="F:DNA binding"/>
    <property type="evidence" value="ECO:0007669"/>
    <property type="project" value="InterPro"/>
</dbReference>
<organism evidence="1 2">
    <name type="scientific">Robertmurraya kyonggiensis</name>
    <dbReference type="NCBI Taxonomy" id="1037680"/>
    <lineage>
        <taxon>Bacteria</taxon>
        <taxon>Bacillati</taxon>
        <taxon>Bacillota</taxon>
        <taxon>Bacilli</taxon>
        <taxon>Bacillales</taxon>
        <taxon>Bacillaceae</taxon>
        <taxon>Robertmurraya</taxon>
    </lineage>
</organism>
<evidence type="ECO:0000313" key="1">
    <source>
        <dbReference type="EMBL" id="TKC15692.1"/>
    </source>
</evidence>
<dbReference type="EMBL" id="SWBM01000004">
    <property type="protein sequence ID" value="TKC15692.1"/>
    <property type="molecule type" value="Genomic_DNA"/>
</dbReference>
<name>A0A4U1D0F0_9BACI</name>
<evidence type="ECO:0000313" key="2">
    <source>
        <dbReference type="Proteomes" id="UP000307756"/>
    </source>
</evidence>
<accession>A0A4U1D0F0</accession>